<evidence type="ECO:0000313" key="5">
    <source>
        <dbReference type="Proteomes" id="UP000533269"/>
    </source>
</evidence>
<evidence type="ECO:0000259" key="3">
    <source>
        <dbReference type="SMART" id="SM00331"/>
    </source>
</evidence>
<dbReference type="InterPro" id="IPR001932">
    <property type="entry name" value="PPM-type_phosphatase-like_dom"/>
</dbReference>
<dbReference type="SUPFAM" id="SSF81606">
    <property type="entry name" value="PP2C-like"/>
    <property type="match status" value="1"/>
</dbReference>
<dbReference type="InterPro" id="IPR052016">
    <property type="entry name" value="Bact_Sigma-Reg"/>
</dbReference>
<name>A0A7W4TM82_KINRA</name>
<keyword evidence="1" id="KW-0378">Hydrolase</keyword>
<dbReference type="Pfam" id="PF07228">
    <property type="entry name" value="SpoIIE"/>
    <property type="match status" value="1"/>
</dbReference>
<dbReference type="PANTHER" id="PTHR43156">
    <property type="entry name" value="STAGE II SPORULATION PROTEIN E-RELATED"/>
    <property type="match status" value="1"/>
</dbReference>
<feature type="domain" description="GAF" evidence="2">
    <location>
        <begin position="143"/>
        <end position="306"/>
    </location>
</feature>
<dbReference type="Pfam" id="PF01590">
    <property type="entry name" value="GAF"/>
    <property type="match status" value="1"/>
</dbReference>
<dbReference type="GO" id="GO:0016791">
    <property type="term" value="F:phosphatase activity"/>
    <property type="evidence" value="ECO:0007669"/>
    <property type="project" value="TreeGrafter"/>
</dbReference>
<dbReference type="SMART" id="SM00331">
    <property type="entry name" value="PP2C_SIG"/>
    <property type="match status" value="1"/>
</dbReference>
<dbReference type="Gene3D" id="3.30.450.20">
    <property type="entry name" value="PAS domain"/>
    <property type="match status" value="1"/>
</dbReference>
<organism evidence="4 5">
    <name type="scientific">Kineococcus radiotolerans</name>
    <dbReference type="NCBI Taxonomy" id="131568"/>
    <lineage>
        <taxon>Bacteria</taxon>
        <taxon>Bacillati</taxon>
        <taxon>Actinomycetota</taxon>
        <taxon>Actinomycetes</taxon>
        <taxon>Kineosporiales</taxon>
        <taxon>Kineosporiaceae</taxon>
        <taxon>Kineococcus</taxon>
    </lineage>
</organism>
<dbReference type="InterPro" id="IPR013656">
    <property type="entry name" value="PAS_4"/>
</dbReference>
<dbReference type="AlphaFoldDB" id="A0A7W4TM82"/>
<comment type="caution">
    <text evidence="4">The sequence shown here is derived from an EMBL/GenBank/DDBJ whole genome shotgun (WGS) entry which is preliminary data.</text>
</comment>
<dbReference type="InterPro" id="IPR029016">
    <property type="entry name" value="GAF-like_dom_sf"/>
</dbReference>
<dbReference type="InterPro" id="IPR035965">
    <property type="entry name" value="PAS-like_dom_sf"/>
</dbReference>
<dbReference type="Gene3D" id="3.30.450.40">
    <property type="match status" value="1"/>
</dbReference>
<reference evidence="4 5" key="1">
    <citation type="submission" date="2020-08" db="EMBL/GenBank/DDBJ databases">
        <title>The Agave Microbiome: Exploring the role of microbial communities in plant adaptations to desert environments.</title>
        <authorList>
            <person name="Partida-Martinez L.P."/>
        </authorList>
    </citation>
    <scope>NUCLEOTIDE SEQUENCE [LARGE SCALE GENOMIC DNA]</scope>
    <source>
        <strain evidence="4 5">AS2.23</strain>
    </source>
</reference>
<dbReference type="SUPFAM" id="SSF55781">
    <property type="entry name" value="GAF domain-like"/>
    <property type="match status" value="1"/>
</dbReference>
<dbReference type="InterPro" id="IPR003018">
    <property type="entry name" value="GAF"/>
</dbReference>
<dbReference type="Proteomes" id="UP000533269">
    <property type="component" value="Unassembled WGS sequence"/>
</dbReference>
<proteinExistence type="predicted"/>
<dbReference type="Gene3D" id="3.60.40.10">
    <property type="entry name" value="PPM-type phosphatase domain"/>
    <property type="match status" value="1"/>
</dbReference>
<dbReference type="PANTHER" id="PTHR43156:SF2">
    <property type="entry name" value="STAGE II SPORULATION PROTEIN E"/>
    <property type="match status" value="1"/>
</dbReference>
<evidence type="ECO:0000313" key="4">
    <source>
        <dbReference type="EMBL" id="MBB2901405.1"/>
    </source>
</evidence>
<dbReference type="Pfam" id="PF08448">
    <property type="entry name" value="PAS_4"/>
    <property type="match status" value="1"/>
</dbReference>
<evidence type="ECO:0000256" key="1">
    <source>
        <dbReference type="ARBA" id="ARBA00022801"/>
    </source>
</evidence>
<protein>
    <recommendedName>
        <fullName evidence="6">PAS/PAC sensor protein</fullName>
    </recommendedName>
</protein>
<accession>A0A7W4TM82</accession>
<sequence length="547" mass="57346">MPAPDPGPDLPGALHSLPAAYYALDGDRVLRRLNAEAERLAGRPRAHLLGRRWGDVFPLAAGSQVDAVLLEVARTGRPAGAELLHPAPLAVWCSLRAWPDGEGTSVLLLPAAARRAPEEAAGRAALQVQLLAGVGAHLSGTLDAETAVARLSGVLVPVLGDWCLVTLVDDQGELRDVGHQHVDPDRQELLRAYAETRMSSLRARGGASYAAQAVRSGRPVVLPEPAVDAISAVLGPGPARDHARALDPGSAMLLPLRARGRTVGLVTLARGRGRRGFDPEDVATASGVAERAALALDNARLYGQQQRIAEGLQRDLLTPPAQSPRWQTAVRYLPAAQATQVGGDWYDAFHQPDGSTMLVIGDVIGHDTRAAAAMGQLRNLLRGIAFAAPDGPAGLLSRLDAAMAGLGVGTLATALVARLDPRPDGVLLRFSSAGHPGPVLLRPGRGAVLLDEGDEEPDLLLGIDPATARHGRDLLLRAGDTVLLHTDGLVERRDQGLDVGTARLLDAVSRHAGLGLEELCDALLRELLPPRPEDDVALVAVRVGATG</sequence>
<dbReference type="SMART" id="SM00065">
    <property type="entry name" value="GAF"/>
    <property type="match status" value="1"/>
</dbReference>
<evidence type="ECO:0000259" key="2">
    <source>
        <dbReference type="SMART" id="SM00065"/>
    </source>
</evidence>
<dbReference type="SUPFAM" id="SSF55785">
    <property type="entry name" value="PYP-like sensor domain (PAS domain)"/>
    <property type="match status" value="1"/>
</dbReference>
<reference evidence="4 5" key="2">
    <citation type="submission" date="2020-08" db="EMBL/GenBank/DDBJ databases">
        <authorList>
            <person name="Partida-Martinez L."/>
            <person name="Huntemann M."/>
            <person name="Clum A."/>
            <person name="Wang J."/>
            <person name="Palaniappan K."/>
            <person name="Ritter S."/>
            <person name="Chen I.-M."/>
            <person name="Stamatis D."/>
            <person name="Reddy T."/>
            <person name="O'Malley R."/>
            <person name="Daum C."/>
            <person name="Shapiro N."/>
            <person name="Ivanova N."/>
            <person name="Kyrpides N."/>
            <person name="Woyke T."/>
        </authorList>
    </citation>
    <scope>NUCLEOTIDE SEQUENCE [LARGE SCALE GENOMIC DNA]</scope>
    <source>
        <strain evidence="4 5">AS2.23</strain>
    </source>
</reference>
<dbReference type="RefSeq" id="WP_183391331.1">
    <property type="nucleotide sequence ID" value="NZ_JACHVY010000001.1"/>
</dbReference>
<feature type="domain" description="PPM-type phosphatase" evidence="3">
    <location>
        <begin position="326"/>
        <end position="543"/>
    </location>
</feature>
<evidence type="ECO:0008006" key="6">
    <source>
        <dbReference type="Google" id="ProtNLM"/>
    </source>
</evidence>
<dbReference type="EMBL" id="JACHVY010000001">
    <property type="protein sequence ID" value="MBB2901405.1"/>
    <property type="molecule type" value="Genomic_DNA"/>
</dbReference>
<gene>
    <name evidence="4" type="ORF">FHR75_002193</name>
</gene>
<dbReference type="InterPro" id="IPR036457">
    <property type="entry name" value="PPM-type-like_dom_sf"/>
</dbReference>